<dbReference type="RefSeq" id="WP_150804200.1">
    <property type="nucleotide sequence ID" value="NZ_CABVHY010000012.1"/>
</dbReference>
<keyword evidence="1" id="KW-0472">Membrane</keyword>
<dbReference type="Proteomes" id="UP000379480">
    <property type="component" value="Unassembled WGS sequence"/>
</dbReference>
<dbReference type="OrthoDB" id="8968524at2"/>
<gene>
    <name evidence="2" type="ORF">PS723_02753</name>
</gene>
<organism evidence="2 3">
    <name type="scientific">Pseudomonas fluorescens</name>
    <dbReference type="NCBI Taxonomy" id="294"/>
    <lineage>
        <taxon>Bacteria</taxon>
        <taxon>Pseudomonadati</taxon>
        <taxon>Pseudomonadota</taxon>
        <taxon>Gammaproteobacteria</taxon>
        <taxon>Pseudomonadales</taxon>
        <taxon>Pseudomonadaceae</taxon>
        <taxon>Pseudomonas</taxon>
    </lineage>
</organism>
<dbReference type="AlphaFoldDB" id="A0A5E7CCF2"/>
<evidence type="ECO:0000256" key="1">
    <source>
        <dbReference type="SAM" id="Phobius"/>
    </source>
</evidence>
<evidence type="ECO:0008006" key="4">
    <source>
        <dbReference type="Google" id="ProtNLM"/>
    </source>
</evidence>
<accession>A0A5E7CCF2</accession>
<evidence type="ECO:0000313" key="3">
    <source>
        <dbReference type="Proteomes" id="UP000379480"/>
    </source>
</evidence>
<protein>
    <recommendedName>
        <fullName evidence="4">DUF4175 domain-containing protein</fullName>
    </recommendedName>
</protein>
<feature type="transmembrane region" description="Helical" evidence="1">
    <location>
        <begin position="38"/>
        <end position="56"/>
    </location>
</feature>
<name>A0A5E7CCF2_PSEFL</name>
<proteinExistence type="predicted"/>
<feature type="transmembrane region" description="Helical" evidence="1">
    <location>
        <begin position="12"/>
        <end position="32"/>
    </location>
</feature>
<sequence>MKPRQSNFWKVFGTPMVLGLLTATGLFAALLGEGVWDGLSWIGLGMPAVIGLRGLFKGRARG</sequence>
<evidence type="ECO:0000313" key="2">
    <source>
        <dbReference type="EMBL" id="VVO02493.1"/>
    </source>
</evidence>
<keyword evidence="1" id="KW-1133">Transmembrane helix</keyword>
<dbReference type="EMBL" id="CABVHY010000012">
    <property type="protein sequence ID" value="VVO02493.1"/>
    <property type="molecule type" value="Genomic_DNA"/>
</dbReference>
<keyword evidence="1" id="KW-0812">Transmembrane</keyword>
<reference evidence="2 3" key="1">
    <citation type="submission" date="2019-09" db="EMBL/GenBank/DDBJ databases">
        <authorList>
            <person name="Chandra G."/>
            <person name="Truman W A."/>
        </authorList>
    </citation>
    <scope>NUCLEOTIDE SEQUENCE [LARGE SCALE GENOMIC DNA]</scope>
    <source>
        <strain evidence="2">PS723</strain>
    </source>
</reference>